<dbReference type="SUPFAM" id="SSF53474">
    <property type="entry name" value="alpha/beta-Hydrolases"/>
    <property type="match status" value="1"/>
</dbReference>
<dbReference type="PANTHER" id="PTHR48081:SF8">
    <property type="entry name" value="ALPHA_BETA HYDROLASE FOLD-3 DOMAIN-CONTAINING PROTEIN-RELATED"/>
    <property type="match status" value="1"/>
</dbReference>
<dbReference type="InterPro" id="IPR013094">
    <property type="entry name" value="AB_hydrolase_3"/>
</dbReference>
<dbReference type="InterPro" id="IPR029058">
    <property type="entry name" value="AB_hydrolase_fold"/>
</dbReference>
<protein>
    <submittedName>
        <fullName evidence="3">Alpha/beta hydrolase fold-3</fullName>
    </submittedName>
</protein>
<dbReference type="OrthoDB" id="408631at2759"/>
<evidence type="ECO:0000259" key="2">
    <source>
        <dbReference type="Pfam" id="PF07859"/>
    </source>
</evidence>
<reference evidence="3" key="1">
    <citation type="submission" date="2020-04" db="EMBL/GenBank/DDBJ databases">
        <title>Genome Assembly and Annotation of Botryosphaeria dothidea sdau 11-99, a Latent Pathogen of Apple Fruit Ring Rot in China.</title>
        <authorList>
            <person name="Yu C."/>
            <person name="Diao Y."/>
            <person name="Lu Q."/>
            <person name="Zhao J."/>
            <person name="Cui S."/>
            <person name="Peng C."/>
            <person name="He B."/>
            <person name="Liu H."/>
        </authorList>
    </citation>
    <scope>NUCLEOTIDE SEQUENCE [LARGE SCALE GENOMIC DNA]</scope>
    <source>
        <strain evidence="3">Sdau11-99</strain>
    </source>
</reference>
<dbReference type="Gene3D" id="3.40.50.1820">
    <property type="entry name" value="alpha/beta hydrolase"/>
    <property type="match status" value="1"/>
</dbReference>
<accession>A0A8H4N8T8</accession>
<keyword evidence="4" id="KW-1185">Reference proteome</keyword>
<organism evidence="3 4">
    <name type="scientific">Botryosphaeria dothidea</name>
    <dbReference type="NCBI Taxonomy" id="55169"/>
    <lineage>
        <taxon>Eukaryota</taxon>
        <taxon>Fungi</taxon>
        <taxon>Dikarya</taxon>
        <taxon>Ascomycota</taxon>
        <taxon>Pezizomycotina</taxon>
        <taxon>Dothideomycetes</taxon>
        <taxon>Dothideomycetes incertae sedis</taxon>
        <taxon>Botryosphaeriales</taxon>
        <taxon>Botryosphaeriaceae</taxon>
        <taxon>Botryosphaeria</taxon>
    </lineage>
</organism>
<dbReference type="InterPro" id="IPR050300">
    <property type="entry name" value="GDXG_lipolytic_enzyme"/>
</dbReference>
<evidence type="ECO:0000313" key="4">
    <source>
        <dbReference type="Proteomes" id="UP000572817"/>
    </source>
</evidence>
<dbReference type="PANTHER" id="PTHR48081">
    <property type="entry name" value="AB HYDROLASE SUPERFAMILY PROTEIN C4A8.06C"/>
    <property type="match status" value="1"/>
</dbReference>
<evidence type="ECO:0000313" key="3">
    <source>
        <dbReference type="EMBL" id="KAF4311518.1"/>
    </source>
</evidence>
<dbReference type="GO" id="GO:0016787">
    <property type="term" value="F:hydrolase activity"/>
    <property type="evidence" value="ECO:0007669"/>
    <property type="project" value="UniProtKB-KW"/>
</dbReference>
<evidence type="ECO:0000256" key="1">
    <source>
        <dbReference type="ARBA" id="ARBA00022801"/>
    </source>
</evidence>
<proteinExistence type="predicted"/>
<keyword evidence="1 3" id="KW-0378">Hydrolase</keyword>
<feature type="domain" description="Alpha/beta hydrolase fold-3" evidence="2">
    <location>
        <begin position="89"/>
        <end position="305"/>
    </location>
</feature>
<name>A0A8H4N8T8_9PEZI</name>
<sequence>MSFILSWLEPTFNALNPFNFLPFNYRWRLLLFQPIVFLINTLKYIPWLFSRRYTVIHIPNRTGYPIRTLIFRPPTPPTPSSTRLPPLHVTLHGGGFIGGIPDSNASLSALLAARTGAIVVAPTYRFAPLHPFPAAANDIADVLAWLAHNARSALRADPFLLTVSGLSAGANLALSAAQTAPPGAVKASVTFYAPVDLRTPANRKPRPAGFPPRDPAALILPLADAYCGRDGVARERNRGDARLHPILARLEDLPERMLFVVPTIDVILHEQLVFVERLKREIEERSEEGRVVKSLIMEGQLHGWIELPDFAIDTKTKDEAFNAAIEFIRETHRKHGFEWVG</sequence>
<dbReference type="AlphaFoldDB" id="A0A8H4N8T8"/>
<comment type="caution">
    <text evidence="3">The sequence shown here is derived from an EMBL/GenBank/DDBJ whole genome shotgun (WGS) entry which is preliminary data.</text>
</comment>
<gene>
    <name evidence="3" type="ORF">GTA08_BOTSDO12771</name>
</gene>
<dbReference type="Pfam" id="PF07859">
    <property type="entry name" value="Abhydrolase_3"/>
    <property type="match status" value="1"/>
</dbReference>
<dbReference type="EMBL" id="WWBZ02000009">
    <property type="protein sequence ID" value="KAF4311518.1"/>
    <property type="molecule type" value="Genomic_DNA"/>
</dbReference>
<dbReference type="Proteomes" id="UP000572817">
    <property type="component" value="Unassembled WGS sequence"/>
</dbReference>